<dbReference type="NCBIfam" id="TIGR02887">
    <property type="entry name" value="spore_ger_x_C"/>
    <property type="match status" value="1"/>
</dbReference>
<dbReference type="InterPro" id="IPR038501">
    <property type="entry name" value="Spore_GerAC_C_sf"/>
</dbReference>
<dbReference type="EMBL" id="FQXJ01000031">
    <property type="protein sequence ID" value="SHI97188.1"/>
    <property type="molecule type" value="Genomic_DNA"/>
</dbReference>
<keyword evidence="7" id="KW-0449">Lipoprotein</keyword>
<keyword evidence="5" id="KW-0472">Membrane</keyword>
<proteinExistence type="inferred from homology"/>
<evidence type="ECO:0000256" key="2">
    <source>
        <dbReference type="ARBA" id="ARBA00007886"/>
    </source>
</evidence>
<dbReference type="STRING" id="1121420.SAMN02746098_04944"/>
<evidence type="ECO:0000256" key="6">
    <source>
        <dbReference type="ARBA" id="ARBA00023139"/>
    </source>
</evidence>
<dbReference type="PANTHER" id="PTHR35789:SF1">
    <property type="entry name" value="SPORE GERMINATION PROTEIN B3"/>
    <property type="match status" value="1"/>
</dbReference>
<dbReference type="Proteomes" id="UP000183954">
    <property type="component" value="Unassembled WGS sequence"/>
</dbReference>
<name>A0A1M6FHG9_9FIRM</name>
<evidence type="ECO:0000256" key="5">
    <source>
        <dbReference type="ARBA" id="ARBA00023136"/>
    </source>
</evidence>
<evidence type="ECO:0000259" key="9">
    <source>
        <dbReference type="Pfam" id="PF25198"/>
    </source>
</evidence>
<dbReference type="Gene3D" id="3.30.300.210">
    <property type="entry name" value="Nutrient germinant receptor protein C, domain 3"/>
    <property type="match status" value="1"/>
</dbReference>
<comment type="similarity">
    <text evidence="2">Belongs to the GerABKC lipoprotein family.</text>
</comment>
<accession>A0A1M6FHG9</accession>
<dbReference type="AlphaFoldDB" id="A0A1M6FHG9"/>
<sequence length="395" mass="44578">MIEILKGKVIRRITFSLLSSVIFLTGCWSSREVEDLAIITLIGLDRVTEGGVDKWQVSSKIFKPLAQKKDEVAKGTTEILVKGTGMTIQEADLEYLKRMPRFPFFGHMSSFVIGEEAAKESVEEVMSIHLAHVQDRPRSFLLVTKGEALDILGAEPELASTISKEITGIVEDKARKFGTAMGVTSVQFIECLLSQDRDAYLPQINLVYPDKEESEMKSIEIEGFGVFRGPKLVGWLSKEQATGFLFLCQKEITGASIIIPVQDGETHFTYTINISKTDVKPEMEEGKLSFTVNVQLKGTIWETGGIELTEENIKKEEEIINETIEKICMSTIKKAKELDSEFLGFMQKLHQVNPDAWQEVKEEWRETFQEAKIEVIVKSKVLNTGRMSKRLEIKE</sequence>
<keyword evidence="6" id="KW-0564">Palmitate</keyword>
<dbReference type="PANTHER" id="PTHR35789">
    <property type="entry name" value="SPORE GERMINATION PROTEIN B3"/>
    <property type="match status" value="1"/>
</dbReference>
<gene>
    <name evidence="10" type="ORF">SAMN02746098_04944</name>
</gene>
<dbReference type="Pfam" id="PF25198">
    <property type="entry name" value="Spore_GerAC_N"/>
    <property type="match status" value="1"/>
</dbReference>
<evidence type="ECO:0000256" key="7">
    <source>
        <dbReference type="ARBA" id="ARBA00023288"/>
    </source>
</evidence>
<evidence type="ECO:0000313" key="11">
    <source>
        <dbReference type="Proteomes" id="UP000183954"/>
    </source>
</evidence>
<feature type="domain" description="Spore germination protein N-terminal" evidence="9">
    <location>
        <begin position="30"/>
        <end position="205"/>
    </location>
</feature>
<reference evidence="11" key="1">
    <citation type="submission" date="2016-11" db="EMBL/GenBank/DDBJ databases">
        <authorList>
            <person name="Varghese N."/>
            <person name="Submissions S."/>
        </authorList>
    </citation>
    <scope>NUCLEOTIDE SEQUENCE [LARGE SCALE GENOMIC DNA]</scope>
    <source>
        <strain evidence="11">DSM 15449</strain>
    </source>
</reference>
<evidence type="ECO:0000256" key="3">
    <source>
        <dbReference type="ARBA" id="ARBA00022544"/>
    </source>
</evidence>
<protein>
    <submittedName>
        <fullName evidence="10">Spore germination protein KC</fullName>
    </submittedName>
</protein>
<evidence type="ECO:0000259" key="8">
    <source>
        <dbReference type="Pfam" id="PF05504"/>
    </source>
</evidence>
<dbReference type="Pfam" id="PF05504">
    <property type="entry name" value="Spore_GerAC"/>
    <property type="match status" value="1"/>
</dbReference>
<comment type="subcellular location">
    <subcellularLocation>
        <location evidence="1">Membrane</location>
        <topology evidence="1">Lipid-anchor</topology>
    </subcellularLocation>
</comment>
<dbReference type="InterPro" id="IPR057336">
    <property type="entry name" value="GerAC_N"/>
</dbReference>
<dbReference type="InterPro" id="IPR008844">
    <property type="entry name" value="Spore_GerAC-like"/>
</dbReference>
<evidence type="ECO:0000313" key="10">
    <source>
        <dbReference type="EMBL" id="SHI97188.1"/>
    </source>
</evidence>
<dbReference type="InterPro" id="IPR046953">
    <property type="entry name" value="Spore_GerAC-like_C"/>
</dbReference>
<dbReference type="GO" id="GO:0009847">
    <property type="term" value="P:spore germination"/>
    <property type="evidence" value="ECO:0007669"/>
    <property type="project" value="InterPro"/>
</dbReference>
<evidence type="ECO:0000256" key="4">
    <source>
        <dbReference type="ARBA" id="ARBA00022729"/>
    </source>
</evidence>
<keyword evidence="3" id="KW-0309">Germination</keyword>
<organism evidence="10 11">
    <name type="scientific">Desulfosporosinus lacus DSM 15449</name>
    <dbReference type="NCBI Taxonomy" id="1121420"/>
    <lineage>
        <taxon>Bacteria</taxon>
        <taxon>Bacillati</taxon>
        <taxon>Bacillota</taxon>
        <taxon>Clostridia</taxon>
        <taxon>Eubacteriales</taxon>
        <taxon>Desulfitobacteriaceae</taxon>
        <taxon>Desulfosporosinus</taxon>
    </lineage>
</organism>
<dbReference type="GO" id="GO:0016020">
    <property type="term" value="C:membrane"/>
    <property type="evidence" value="ECO:0007669"/>
    <property type="project" value="UniProtKB-SubCell"/>
</dbReference>
<feature type="domain" description="Spore germination GerAC-like C-terminal" evidence="8">
    <location>
        <begin position="223"/>
        <end position="385"/>
    </location>
</feature>
<keyword evidence="11" id="KW-1185">Reference proteome</keyword>
<keyword evidence="4" id="KW-0732">Signal</keyword>
<dbReference type="PROSITE" id="PS51257">
    <property type="entry name" value="PROKAR_LIPOPROTEIN"/>
    <property type="match status" value="1"/>
</dbReference>
<evidence type="ECO:0000256" key="1">
    <source>
        <dbReference type="ARBA" id="ARBA00004635"/>
    </source>
</evidence>